<keyword evidence="5" id="KW-0411">Iron-sulfur</keyword>
<dbReference type="PANTHER" id="PTHR42934:SF2">
    <property type="entry name" value="GLYCOLATE OXIDASE SUBUNIT GLCD"/>
    <property type="match status" value="1"/>
</dbReference>
<dbReference type="InterPro" id="IPR036318">
    <property type="entry name" value="FAD-bd_PCMH-like_sf"/>
</dbReference>
<dbReference type="SUPFAM" id="SSF54862">
    <property type="entry name" value="4Fe-4S ferredoxins"/>
    <property type="match status" value="1"/>
</dbReference>
<evidence type="ECO:0000259" key="6">
    <source>
        <dbReference type="PROSITE" id="PS51379"/>
    </source>
</evidence>
<dbReference type="InterPro" id="IPR051914">
    <property type="entry name" value="FAD-linked_OxidoTrans_Type4"/>
</dbReference>
<dbReference type="Pfam" id="PF11880">
    <property type="entry name" value="DUF3400"/>
    <property type="match status" value="1"/>
</dbReference>
<evidence type="ECO:0000256" key="2">
    <source>
        <dbReference type="ARBA" id="ARBA00022723"/>
    </source>
</evidence>
<dbReference type="PANTHER" id="PTHR42934">
    <property type="entry name" value="GLYCOLATE OXIDASE SUBUNIT GLCD"/>
    <property type="match status" value="1"/>
</dbReference>
<dbReference type="InterPro" id="IPR016164">
    <property type="entry name" value="FAD-linked_Oxase-like_C"/>
</dbReference>
<dbReference type="InterPro" id="IPR021817">
    <property type="entry name" value="DUF3400"/>
</dbReference>
<evidence type="ECO:0000313" key="8">
    <source>
        <dbReference type="EMBL" id="OEJ67775.1"/>
    </source>
</evidence>
<dbReference type="InterPro" id="IPR004017">
    <property type="entry name" value="Cys_rich_dom"/>
</dbReference>
<dbReference type="Pfam" id="PF13183">
    <property type="entry name" value="Fer4_8"/>
    <property type="match status" value="1"/>
</dbReference>
<dbReference type="GO" id="GO:0071949">
    <property type="term" value="F:FAD binding"/>
    <property type="evidence" value="ECO:0007669"/>
    <property type="project" value="InterPro"/>
</dbReference>
<dbReference type="Gene3D" id="1.10.1060.10">
    <property type="entry name" value="Alpha-helical ferredoxin"/>
    <property type="match status" value="1"/>
</dbReference>
<keyword evidence="9" id="KW-1185">Reference proteome</keyword>
<dbReference type="Pfam" id="PF01565">
    <property type="entry name" value="FAD_binding_4"/>
    <property type="match status" value="1"/>
</dbReference>
<gene>
    <name evidence="8" type="ORF">BEN30_08595</name>
</gene>
<evidence type="ECO:0000259" key="7">
    <source>
        <dbReference type="PROSITE" id="PS51387"/>
    </source>
</evidence>
<organism evidence="8 9">
    <name type="scientific">Magnetovibrio blakemorei</name>
    <dbReference type="NCBI Taxonomy" id="28181"/>
    <lineage>
        <taxon>Bacteria</taxon>
        <taxon>Pseudomonadati</taxon>
        <taxon>Pseudomonadota</taxon>
        <taxon>Alphaproteobacteria</taxon>
        <taxon>Rhodospirillales</taxon>
        <taxon>Magnetovibrionaceae</taxon>
        <taxon>Magnetovibrio</taxon>
    </lineage>
</organism>
<dbReference type="OrthoDB" id="9815648at2"/>
<feature type="domain" description="4Fe-4S ferredoxin-type" evidence="6">
    <location>
        <begin position="804"/>
        <end position="834"/>
    </location>
</feature>
<dbReference type="PROSITE" id="PS51387">
    <property type="entry name" value="FAD_PCMH"/>
    <property type="match status" value="1"/>
</dbReference>
<dbReference type="InterPro" id="IPR017896">
    <property type="entry name" value="4Fe4S_Fe-S-bd"/>
</dbReference>
<dbReference type="RefSeq" id="WP_069957635.1">
    <property type="nucleotide sequence ID" value="NZ_MCGG01000020.1"/>
</dbReference>
<dbReference type="Gene3D" id="3.30.465.10">
    <property type="match status" value="1"/>
</dbReference>
<evidence type="ECO:0000256" key="5">
    <source>
        <dbReference type="ARBA" id="ARBA00023014"/>
    </source>
</evidence>
<dbReference type="Pfam" id="PF02913">
    <property type="entry name" value="FAD-oxidase_C"/>
    <property type="match status" value="2"/>
</dbReference>
<dbReference type="GO" id="GO:0046872">
    <property type="term" value="F:metal ion binding"/>
    <property type="evidence" value="ECO:0007669"/>
    <property type="project" value="UniProtKB-KW"/>
</dbReference>
<dbReference type="GO" id="GO:0051536">
    <property type="term" value="F:iron-sulfur cluster binding"/>
    <property type="evidence" value="ECO:0007669"/>
    <property type="project" value="UniProtKB-KW"/>
</dbReference>
<dbReference type="InterPro" id="IPR009051">
    <property type="entry name" value="Helical_ferredxn"/>
</dbReference>
<reference evidence="9" key="1">
    <citation type="submission" date="2016-07" db="EMBL/GenBank/DDBJ databases">
        <authorList>
            <person name="Florea S."/>
            <person name="Webb J.S."/>
            <person name="Jaromczyk J."/>
            <person name="Schardl C.L."/>
        </authorList>
    </citation>
    <scope>NUCLEOTIDE SEQUENCE [LARGE SCALE GENOMIC DNA]</scope>
    <source>
        <strain evidence="9">MV-1</strain>
    </source>
</reference>
<comment type="caution">
    <text evidence="8">The sequence shown here is derived from an EMBL/GenBank/DDBJ whole genome shotgun (WGS) entry which is preliminary data.</text>
</comment>
<evidence type="ECO:0000313" key="9">
    <source>
        <dbReference type="Proteomes" id="UP000095347"/>
    </source>
</evidence>
<protein>
    <submittedName>
        <fullName evidence="8">FAD-linked oxidase</fullName>
    </submittedName>
</protein>
<dbReference type="InterPro" id="IPR022153">
    <property type="entry name" value="DUF3683"/>
</dbReference>
<accession>A0A1E5Q8R5</accession>
<keyword evidence="2" id="KW-0479">Metal-binding</keyword>
<sequence>MRIREIPYNYTSYSDREIIVRLLGLEMWDVLNQLRSKRRTGRSARMLFEVLGDIWIVRRNPFIQDDLTTNPKRFLDLQDAMIRRLNLIDERAAGNQLVLQLAKRTREVAVEFIAWLGQQKALRSKAEKHYSRYTRRDHIDFSGEARVAHVTDATDWRVEYPLVVLTPGEELEIAPLIKASIELGLTVIPRGGGTGYTGSAVPLYADTAIINTEKLDFIDPIEWQIIPGHLAPVATIRVGAGTVTKRVSEAAERANCIFAVDPTSQNSSTIGGNIAMNAGGKKAVMWGTTFDNLLSWRMVSPDADWIEVTRLNHNLGKIHDQAESQFEVRRFAPDGVTPIGEVEIITLTAEEIRKPGLGKDVTNKVLGGLPGIQKEGCDGLVTSAVFVLHAKPKHIRTVCLEFYGQELGAAVPAIIETLAYLESQPGVACAALEHLDQRYVRAVGYSPKSMRDQLPKMVLVADVVGEDDARVAEASAHIVGLTKARGGEGFIATKPAARAQFWADRSRTAAIAAHTNAFKINEDVVIPLPRLADYSEGVERLNIEQSMTNKIRLVDAVRDYIKAGAYTHLLPADFTAGGVNADIVDNKQAAALALLDQVSERWSAIVNNFDKEAYNCPTLNKYAPPPGEFPTAWEGQTVIRLLLRGDIRISYRQEVERPLKNILAGDLWVGVREALDGLHADVRSSRLFIALHMHAGDGNVHTNIPVNSDDYEMLQEAERLVDHIMALARELGGSISGEHGIGLTKFAYLDDDKIEAFRVYKNKVDPNGHFNRGKLLPISAQHEAYTPSLRLVQQEALILKESALEVLNDMTRHCLRCGKCKEVCATHVPGANLLYSPRNKILSLSLIIEAFLYEEQTRRGVSQHHYDVLNDVADHCTVCNKCVTPCPVNIDFGEVTVKMREILLNMGKRKTSVGAKLALAFLSTSSPRAIRLARTGFIRAGYAGQALAHNVAKFSGALKHDPEPPATTGAAGPITGLTHMLRTPLPIQQVPAKSARDYLDMRDDGASVPIVRSPKFPDPRQETVFYFPGCGCERLFSDVSLATVAMLNEQGVQVVLPPQQMCCGFPQASAGDAALGRSMTTSNRVSFHRVANILNYLDIKTVIVSCGTCRKQLTNYAFDQIFPGSRLLDIHEFLYEKNVQVEQSEDDGGYIFHEPCHSPFSVYSPTEVAASLLGRPTNLTERCCGESGTFAVNRPEISTQVKFSKSSSIASACQTSQELTGHAPQKMLTSCPSCLQGLARFQTEAGVPDAEFLVVELAKKMLGDDWRKTFLQDARNGGIEYVLL</sequence>
<dbReference type="SUPFAM" id="SSF55103">
    <property type="entry name" value="FAD-linked oxidases, C-terminal domain"/>
    <property type="match status" value="2"/>
</dbReference>
<keyword evidence="4" id="KW-0408">Iron</keyword>
<dbReference type="PROSITE" id="PS51379">
    <property type="entry name" value="4FE4S_FER_2"/>
    <property type="match status" value="2"/>
</dbReference>
<dbReference type="InterPro" id="IPR016169">
    <property type="entry name" value="FAD-bd_PCMH_sub2"/>
</dbReference>
<keyword evidence="1" id="KW-0285">Flavoprotein</keyword>
<proteinExistence type="predicted"/>
<dbReference type="InterPro" id="IPR017900">
    <property type="entry name" value="4Fe4S_Fe_S_CS"/>
</dbReference>
<dbReference type="STRING" id="28181.BEN30_08595"/>
<evidence type="ECO:0000256" key="4">
    <source>
        <dbReference type="ARBA" id="ARBA00023004"/>
    </source>
</evidence>
<evidence type="ECO:0000256" key="3">
    <source>
        <dbReference type="ARBA" id="ARBA00022827"/>
    </source>
</evidence>
<dbReference type="InterPro" id="IPR006094">
    <property type="entry name" value="Oxid_FAD_bind_N"/>
</dbReference>
<dbReference type="Proteomes" id="UP000095347">
    <property type="component" value="Unassembled WGS sequence"/>
</dbReference>
<name>A0A1E5Q8R5_9PROT</name>
<dbReference type="Pfam" id="PF02754">
    <property type="entry name" value="CCG"/>
    <property type="match status" value="2"/>
</dbReference>
<dbReference type="Pfam" id="PF12447">
    <property type="entry name" value="DUF3683"/>
    <property type="match status" value="1"/>
</dbReference>
<dbReference type="InterPro" id="IPR004113">
    <property type="entry name" value="FAD-bd_oxidored_4_C"/>
</dbReference>
<keyword evidence="3" id="KW-0274">FAD</keyword>
<dbReference type="GO" id="GO:0016491">
    <property type="term" value="F:oxidoreductase activity"/>
    <property type="evidence" value="ECO:0007669"/>
    <property type="project" value="UniProtKB-ARBA"/>
</dbReference>
<evidence type="ECO:0000256" key="1">
    <source>
        <dbReference type="ARBA" id="ARBA00022630"/>
    </source>
</evidence>
<feature type="domain" description="4Fe-4S ferredoxin-type" evidence="6">
    <location>
        <begin position="866"/>
        <end position="895"/>
    </location>
</feature>
<feature type="domain" description="FAD-binding PCMH-type" evidence="7">
    <location>
        <begin position="157"/>
        <end position="391"/>
    </location>
</feature>
<dbReference type="Gene3D" id="3.30.70.2740">
    <property type="match status" value="1"/>
</dbReference>
<dbReference type="PROSITE" id="PS00198">
    <property type="entry name" value="4FE4S_FER_1"/>
    <property type="match status" value="1"/>
</dbReference>
<dbReference type="EMBL" id="MCGG01000020">
    <property type="protein sequence ID" value="OEJ67775.1"/>
    <property type="molecule type" value="Genomic_DNA"/>
</dbReference>
<dbReference type="InterPro" id="IPR016166">
    <property type="entry name" value="FAD-bd_PCMH"/>
</dbReference>
<dbReference type="SUPFAM" id="SSF56176">
    <property type="entry name" value="FAD-binding/transporter-associated domain-like"/>
    <property type="match status" value="1"/>
</dbReference>